<dbReference type="PATRIC" id="fig|213810.4.peg.1469"/>
<dbReference type="STRING" id="213810.RUM_15700"/>
<reference evidence="1" key="1">
    <citation type="submission" date="2010-03" db="EMBL/GenBank/DDBJ databases">
        <title>The genome sequence of Ruminococcus sp. 18P13.</title>
        <authorList>
            <consortium name="metaHIT consortium -- http://www.metahit.eu/"/>
            <person name="Pajon A."/>
            <person name="Turner K."/>
            <person name="Parkhill J."/>
            <person name="Bernalier A."/>
        </authorList>
    </citation>
    <scope>NUCLEOTIDE SEQUENCE [LARGE SCALE GENOMIC DNA]</scope>
    <source>
        <strain evidence="1">Type strain: 18P13</strain>
    </source>
</reference>
<reference evidence="1" key="2">
    <citation type="submission" date="2010-03" db="EMBL/GenBank/DDBJ databases">
        <authorList>
            <person name="Pajon A."/>
        </authorList>
    </citation>
    <scope>NUCLEOTIDE SEQUENCE</scope>
    <source>
        <strain evidence="1">Type strain: 18P13</strain>
    </source>
</reference>
<dbReference type="GeneID" id="83156285"/>
<dbReference type="RefSeq" id="WP_015558566.1">
    <property type="nucleotide sequence ID" value="NC_021039.1"/>
</dbReference>
<dbReference type="BioCyc" id="RCHA213810:RUM_RS07645-MONOMER"/>
<dbReference type="EMBL" id="FP929052">
    <property type="protein sequence ID" value="CBL17660.1"/>
    <property type="molecule type" value="Genomic_DNA"/>
</dbReference>
<dbReference type="HOGENOM" id="CLU_1199075_0_0_9"/>
<gene>
    <name evidence="1" type="ordered locus">RUM_15700</name>
</gene>
<organism evidence="1 2">
    <name type="scientific">Ruminococcus champanellensis (strain DSM 18848 / JCM 17042 / KCTC 15320 / 18P13)</name>
    <dbReference type="NCBI Taxonomy" id="213810"/>
    <lineage>
        <taxon>Bacteria</taxon>
        <taxon>Bacillati</taxon>
        <taxon>Bacillota</taxon>
        <taxon>Clostridia</taxon>
        <taxon>Eubacteriales</taxon>
        <taxon>Oscillospiraceae</taxon>
        <taxon>Ruminococcus</taxon>
    </lineage>
</organism>
<accession>D4LDG5</accession>
<evidence type="ECO:0000313" key="1">
    <source>
        <dbReference type="EMBL" id="CBL17660.1"/>
    </source>
</evidence>
<proteinExistence type="predicted"/>
<dbReference type="KEGG" id="rch:RUM_15700"/>
<dbReference type="AlphaFoldDB" id="D4LDG5"/>
<evidence type="ECO:0000313" key="2">
    <source>
        <dbReference type="Proteomes" id="UP000007054"/>
    </source>
</evidence>
<name>D4LDG5_RUMC1</name>
<sequence length="231" mass="26467">MILLIEYEFSGGGCDAFLEYEYHVQSIDRGWYSLQSPENQWVHIRMHSMSQGHADLVLYHQNSRIYAGSISQDEKLLVYVTGSISVNISLFEDEGDVMRYLEQLAGEGRYGSVYWYDYGWAPVLRLEGFDGSDEAIPCVPGFMPGQVTDPYRFFVQETGRSYGDVRVFRHGELVRSIRLSEDTSSMELGDADAAYRISFFPNRMQLEQALEASRPDAPELLLDQEDPLLDW</sequence>
<protein>
    <submittedName>
        <fullName evidence="1">Uncharacterized protein</fullName>
    </submittedName>
</protein>
<keyword evidence="2" id="KW-1185">Reference proteome</keyword>
<dbReference type="Proteomes" id="UP000007054">
    <property type="component" value="Chromosome"/>
</dbReference>